<accession>A0A0A8ZT98</accession>
<sequence length="35" mass="3807">MLVLESTLDDFSFFAAFFSPVPKHPSDSVNSSSLS</sequence>
<dbReference type="EMBL" id="GBRH01255306">
    <property type="protein sequence ID" value="JAD42589.1"/>
    <property type="molecule type" value="Transcribed_RNA"/>
</dbReference>
<reference evidence="1" key="1">
    <citation type="submission" date="2014-09" db="EMBL/GenBank/DDBJ databases">
        <authorList>
            <person name="Magalhaes I.L.F."/>
            <person name="Oliveira U."/>
            <person name="Santos F.R."/>
            <person name="Vidigal T.H.D.A."/>
            <person name="Brescovit A.D."/>
            <person name="Santos A.J."/>
        </authorList>
    </citation>
    <scope>NUCLEOTIDE SEQUENCE</scope>
    <source>
        <tissue evidence="1">Shoot tissue taken approximately 20 cm above the soil surface</tissue>
    </source>
</reference>
<evidence type="ECO:0000313" key="1">
    <source>
        <dbReference type="EMBL" id="JAD42589.1"/>
    </source>
</evidence>
<proteinExistence type="predicted"/>
<protein>
    <submittedName>
        <fullName evidence="1">Uncharacterized protein</fullName>
    </submittedName>
</protein>
<organism evidence="1">
    <name type="scientific">Arundo donax</name>
    <name type="common">Giant reed</name>
    <name type="synonym">Donax arundinaceus</name>
    <dbReference type="NCBI Taxonomy" id="35708"/>
    <lineage>
        <taxon>Eukaryota</taxon>
        <taxon>Viridiplantae</taxon>
        <taxon>Streptophyta</taxon>
        <taxon>Embryophyta</taxon>
        <taxon>Tracheophyta</taxon>
        <taxon>Spermatophyta</taxon>
        <taxon>Magnoliopsida</taxon>
        <taxon>Liliopsida</taxon>
        <taxon>Poales</taxon>
        <taxon>Poaceae</taxon>
        <taxon>PACMAD clade</taxon>
        <taxon>Arundinoideae</taxon>
        <taxon>Arundineae</taxon>
        <taxon>Arundo</taxon>
    </lineage>
</organism>
<name>A0A0A8ZT98_ARUDO</name>
<reference evidence="1" key="2">
    <citation type="journal article" date="2015" name="Data Brief">
        <title>Shoot transcriptome of the giant reed, Arundo donax.</title>
        <authorList>
            <person name="Barrero R.A."/>
            <person name="Guerrero F.D."/>
            <person name="Moolhuijzen P."/>
            <person name="Goolsby J.A."/>
            <person name="Tidwell J."/>
            <person name="Bellgard S.E."/>
            <person name="Bellgard M.I."/>
        </authorList>
    </citation>
    <scope>NUCLEOTIDE SEQUENCE</scope>
    <source>
        <tissue evidence="1">Shoot tissue taken approximately 20 cm above the soil surface</tissue>
    </source>
</reference>
<dbReference type="AlphaFoldDB" id="A0A0A8ZT98"/>